<sequence>MQLIDTAYMALGEEAAQNYEAVRAAILDRVGLSVERYRQKLWSAQWTSVVRPRAFTQRLRDWATRSLRPDTCTMEEIMDSLILEQFLQSLPETVRTWVRRHQPGTVEEAVLGHDSLWGPDPQFENPWLRRSRVYSQLCYWPAG</sequence>
<evidence type="ECO:0000259" key="2">
    <source>
        <dbReference type="PROSITE" id="PS50804"/>
    </source>
</evidence>
<dbReference type="Pfam" id="PF02023">
    <property type="entry name" value="SCAN"/>
    <property type="match status" value="1"/>
</dbReference>
<dbReference type="GeneTree" id="ENSGT00990000204742"/>
<proteinExistence type="predicted"/>
<evidence type="ECO:0000256" key="1">
    <source>
        <dbReference type="ARBA" id="ARBA00023242"/>
    </source>
</evidence>
<dbReference type="Gene3D" id="1.10.4020.10">
    <property type="entry name" value="DNA breaking-rejoining enzymes"/>
    <property type="match status" value="1"/>
</dbReference>
<evidence type="ECO:0000313" key="3">
    <source>
        <dbReference type="Ensembl" id="ENSCPBP00000024976.1"/>
    </source>
</evidence>
<dbReference type="Ensembl" id="ENSCPBT00000029421.1">
    <property type="protein sequence ID" value="ENSCPBP00000024976.1"/>
    <property type="gene ID" value="ENSCPBG00000017759.1"/>
</dbReference>
<keyword evidence="4" id="KW-1185">Reference proteome</keyword>
<dbReference type="InterPro" id="IPR003309">
    <property type="entry name" value="SCAN_dom"/>
</dbReference>
<dbReference type="InterPro" id="IPR050916">
    <property type="entry name" value="SCAN-C2H2_zinc_finger"/>
</dbReference>
<keyword evidence="1" id="KW-0539">Nucleus</keyword>
<protein>
    <recommendedName>
        <fullName evidence="2">SCAN box domain-containing protein</fullName>
    </recommendedName>
</protein>
<organism evidence="3 4">
    <name type="scientific">Chrysemys picta bellii</name>
    <name type="common">Western painted turtle</name>
    <name type="synonym">Emys bellii</name>
    <dbReference type="NCBI Taxonomy" id="8478"/>
    <lineage>
        <taxon>Eukaryota</taxon>
        <taxon>Metazoa</taxon>
        <taxon>Chordata</taxon>
        <taxon>Craniata</taxon>
        <taxon>Vertebrata</taxon>
        <taxon>Euteleostomi</taxon>
        <taxon>Archelosauria</taxon>
        <taxon>Testudinata</taxon>
        <taxon>Testudines</taxon>
        <taxon>Cryptodira</taxon>
        <taxon>Durocryptodira</taxon>
        <taxon>Testudinoidea</taxon>
        <taxon>Emydidae</taxon>
        <taxon>Chrysemys</taxon>
    </lineage>
</organism>
<dbReference type="PROSITE" id="PS50804">
    <property type="entry name" value="SCAN_BOX"/>
    <property type="match status" value="1"/>
</dbReference>
<name>A0A8C3P919_CHRPI</name>
<reference evidence="3" key="2">
    <citation type="submission" date="2025-09" db="UniProtKB">
        <authorList>
            <consortium name="Ensembl"/>
        </authorList>
    </citation>
    <scope>IDENTIFICATION</scope>
</reference>
<dbReference type="InterPro" id="IPR038269">
    <property type="entry name" value="SCAN_sf"/>
</dbReference>
<dbReference type="Proteomes" id="UP000694380">
    <property type="component" value="Unplaced"/>
</dbReference>
<dbReference type="AlphaFoldDB" id="A0A8C3P919"/>
<reference evidence="3" key="1">
    <citation type="submission" date="2025-08" db="UniProtKB">
        <authorList>
            <consortium name="Ensembl"/>
        </authorList>
    </citation>
    <scope>IDENTIFICATION</scope>
</reference>
<dbReference type="SUPFAM" id="SSF47353">
    <property type="entry name" value="Retrovirus capsid dimerization domain-like"/>
    <property type="match status" value="1"/>
</dbReference>
<dbReference type="PANTHER" id="PTHR45935">
    <property type="entry name" value="PROTEIN ZBED8-RELATED"/>
    <property type="match status" value="1"/>
</dbReference>
<evidence type="ECO:0000313" key="4">
    <source>
        <dbReference type="Proteomes" id="UP000694380"/>
    </source>
</evidence>
<dbReference type="SMART" id="SM00431">
    <property type="entry name" value="SCAN"/>
    <property type="match status" value="1"/>
</dbReference>
<accession>A0A8C3P919</accession>
<dbReference type="PANTHER" id="PTHR45935:SF15">
    <property type="entry name" value="SCAN BOX DOMAIN-CONTAINING PROTEIN"/>
    <property type="match status" value="1"/>
</dbReference>
<feature type="domain" description="SCAN box" evidence="2">
    <location>
        <begin position="38"/>
        <end position="110"/>
    </location>
</feature>